<evidence type="ECO:0000313" key="2">
    <source>
        <dbReference type="EMBL" id="SDQ02602.1"/>
    </source>
</evidence>
<dbReference type="Pfam" id="PF11193">
    <property type="entry name" value="DUF2812"/>
    <property type="match status" value="1"/>
</dbReference>
<evidence type="ECO:0000313" key="3">
    <source>
        <dbReference type="Proteomes" id="UP000199481"/>
    </source>
</evidence>
<evidence type="ECO:0000256" key="1">
    <source>
        <dbReference type="SAM" id="Phobius"/>
    </source>
</evidence>
<keyword evidence="1" id="KW-0812">Transmembrane</keyword>
<evidence type="ECO:0008006" key="4">
    <source>
        <dbReference type="Google" id="ProtNLM"/>
    </source>
</evidence>
<keyword evidence="1" id="KW-1133">Transmembrane helix</keyword>
<feature type="transmembrane region" description="Helical" evidence="1">
    <location>
        <begin position="112"/>
        <end position="131"/>
    </location>
</feature>
<accession>A0A1H0XI27</accession>
<proteinExistence type="predicted"/>
<feature type="transmembrane region" description="Helical" evidence="1">
    <location>
        <begin position="171"/>
        <end position="193"/>
    </location>
</feature>
<sequence length="206" mass="25007">MNMKKFKFFFNLDKEEKWLNEKSNEGWELYDKKMEYKFRKTAYFPTIKIDYRTFKSKNDFQDYKTLFKDSGWEHIIGSKTSGKQYFKKTERNASTDIFSDNFSKAERYHRMARVWVSLALSYIPLTVALYMTRMVDFKALIHPKSLYYTPGLWEKTGSIFWRAFLFETPFVFLRGFFWILFPILIILYIVFAIKAHYHYKNAISKD</sequence>
<dbReference type="AlphaFoldDB" id="A0A1H0XI27"/>
<reference evidence="3" key="1">
    <citation type="submission" date="2016-10" db="EMBL/GenBank/DDBJ databases">
        <authorList>
            <person name="Varghese N."/>
            <person name="Submissions S."/>
        </authorList>
    </citation>
    <scope>NUCLEOTIDE SEQUENCE [LARGE SCALE GENOMIC DNA]</scope>
    <source>
        <strain evidence="3">MPL-11</strain>
    </source>
</reference>
<dbReference type="Proteomes" id="UP000199481">
    <property type="component" value="Unassembled WGS sequence"/>
</dbReference>
<name>A0A1H0XI27_9LACT</name>
<gene>
    <name evidence="2" type="ORF">SAMN04487752_0116</name>
</gene>
<keyword evidence="3" id="KW-1185">Reference proteome</keyword>
<protein>
    <recommendedName>
        <fullName evidence="4">DUF2812 domain-containing protein</fullName>
    </recommendedName>
</protein>
<organism evidence="2 3">
    <name type="scientific">Carnobacterium viridans</name>
    <dbReference type="NCBI Taxonomy" id="174587"/>
    <lineage>
        <taxon>Bacteria</taxon>
        <taxon>Bacillati</taxon>
        <taxon>Bacillota</taxon>
        <taxon>Bacilli</taxon>
        <taxon>Lactobacillales</taxon>
        <taxon>Carnobacteriaceae</taxon>
        <taxon>Carnobacterium</taxon>
    </lineage>
</organism>
<dbReference type="EMBL" id="FNJW01000003">
    <property type="protein sequence ID" value="SDQ02602.1"/>
    <property type="molecule type" value="Genomic_DNA"/>
</dbReference>
<dbReference type="InterPro" id="IPR021359">
    <property type="entry name" value="DUF2812"/>
</dbReference>
<keyword evidence="1" id="KW-0472">Membrane</keyword>